<dbReference type="SMART" id="SM00097">
    <property type="entry name" value="WNT1"/>
    <property type="match status" value="1"/>
</dbReference>
<reference evidence="12" key="1">
    <citation type="journal article" date="2023" name="Genes (Basel)">
        <title>Characterization and Expression of Holothurian Wnt Signaling Genes during Adult Intestinal Organogenesis.</title>
        <authorList>
            <person name="Auger N.A."/>
            <person name="Medina-Feliciano J.G."/>
            <person name="Quispe-Parra D.J."/>
            <person name="Colon-Marrero S."/>
            <person name="Ortiz-Zuazaga H."/>
            <person name="Garcia-Arraras J.E."/>
        </authorList>
    </citation>
    <scope>NUCLEOTIDE SEQUENCE</scope>
</reference>
<dbReference type="GO" id="GO:0060070">
    <property type="term" value="P:canonical Wnt signaling pathway"/>
    <property type="evidence" value="ECO:0007669"/>
    <property type="project" value="TreeGrafter"/>
</dbReference>
<dbReference type="PANTHER" id="PTHR12027:SF72">
    <property type="entry name" value="PROTEIN WNT-6"/>
    <property type="match status" value="1"/>
</dbReference>
<dbReference type="InterPro" id="IPR009143">
    <property type="entry name" value="Wnt6"/>
</dbReference>
<dbReference type="EMBL" id="BK062971">
    <property type="protein sequence ID" value="DBA11527.1"/>
    <property type="molecule type" value="mRNA"/>
</dbReference>
<keyword evidence="8" id="KW-0325">Glycoprotein</keyword>
<reference evidence="12" key="2">
    <citation type="submission" date="2023-01" db="EMBL/GenBank/DDBJ databases">
        <authorList>
            <person name="Medina-Feliciano J.G."/>
        </authorList>
    </citation>
    <scope>NUCLEOTIDE SEQUENCE</scope>
</reference>
<evidence type="ECO:0000256" key="2">
    <source>
        <dbReference type="ARBA" id="ARBA00005683"/>
    </source>
</evidence>
<keyword evidence="7" id="KW-1015">Disulfide bond</keyword>
<keyword evidence="3 10" id="KW-0217">Developmental protein</keyword>
<dbReference type="CDD" id="cd19338">
    <property type="entry name" value="Wnt_Wnt6"/>
    <property type="match status" value="1"/>
</dbReference>
<evidence type="ECO:0000256" key="1">
    <source>
        <dbReference type="ARBA" id="ARBA00004498"/>
    </source>
</evidence>
<evidence type="ECO:0000256" key="10">
    <source>
        <dbReference type="RuleBase" id="RU003500"/>
    </source>
</evidence>
<evidence type="ECO:0000256" key="7">
    <source>
        <dbReference type="ARBA" id="ARBA00023157"/>
    </source>
</evidence>
<evidence type="ECO:0000256" key="8">
    <source>
        <dbReference type="ARBA" id="ARBA00023180"/>
    </source>
</evidence>
<protein>
    <recommendedName>
        <fullName evidence="10">Protein Wnt</fullName>
    </recommendedName>
</protein>
<name>A0AA48P8U7_HOLGL</name>
<comment type="subcellular location">
    <subcellularLocation>
        <location evidence="1 10">Secreted</location>
        <location evidence="1 10">Extracellular space</location>
        <location evidence="1 10">Extracellular matrix</location>
    </subcellularLocation>
</comment>
<accession>A0AA48P8U7</accession>
<evidence type="ECO:0000256" key="11">
    <source>
        <dbReference type="SAM" id="Phobius"/>
    </source>
</evidence>
<comment type="function">
    <text evidence="10">Ligand for members of the frizzled family of seven transmembrane receptors.</text>
</comment>
<evidence type="ECO:0000256" key="9">
    <source>
        <dbReference type="ARBA" id="ARBA00023288"/>
    </source>
</evidence>
<keyword evidence="11" id="KW-1133">Transmembrane helix</keyword>
<dbReference type="GO" id="GO:0030182">
    <property type="term" value="P:neuron differentiation"/>
    <property type="evidence" value="ECO:0007669"/>
    <property type="project" value="TreeGrafter"/>
</dbReference>
<evidence type="ECO:0000256" key="4">
    <source>
        <dbReference type="ARBA" id="ARBA00022525"/>
    </source>
</evidence>
<dbReference type="GO" id="GO:0005125">
    <property type="term" value="F:cytokine activity"/>
    <property type="evidence" value="ECO:0007669"/>
    <property type="project" value="TreeGrafter"/>
</dbReference>
<dbReference type="Pfam" id="PF00110">
    <property type="entry name" value="wnt"/>
    <property type="match status" value="1"/>
</dbReference>
<dbReference type="PANTHER" id="PTHR12027">
    <property type="entry name" value="WNT RELATED"/>
    <property type="match status" value="1"/>
</dbReference>
<organism evidence="12">
    <name type="scientific">Holothuria glaberrima</name>
    <name type="common">Brown rock sea cucumber</name>
    <dbReference type="NCBI Taxonomy" id="31192"/>
    <lineage>
        <taxon>Eukaryota</taxon>
        <taxon>Metazoa</taxon>
        <taxon>Echinodermata</taxon>
        <taxon>Eleutherozoa</taxon>
        <taxon>Echinozoa</taxon>
        <taxon>Holothuroidea</taxon>
        <taxon>Aspidochirotacea</taxon>
        <taxon>Aspidochirotida</taxon>
        <taxon>Holothuriidae</taxon>
        <taxon>Holothuria</taxon>
    </lineage>
</organism>
<comment type="similarity">
    <text evidence="2 10">Belongs to the Wnt family.</text>
</comment>
<keyword evidence="9" id="KW-0449">Lipoprotein</keyword>
<keyword evidence="11" id="KW-0472">Membrane</keyword>
<evidence type="ECO:0000256" key="3">
    <source>
        <dbReference type="ARBA" id="ARBA00022473"/>
    </source>
</evidence>
<dbReference type="InterPro" id="IPR043158">
    <property type="entry name" value="Wnt_C"/>
</dbReference>
<keyword evidence="11" id="KW-0812">Transmembrane</keyword>
<feature type="transmembrane region" description="Helical" evidence="11">
    <location>
        <begin position="7"/>
        <end position="27"/>
    </location>
</feature>
<dbReference type="GO" id="GO:0045165">
    <property type="term" value="P:cell fate commitment"/>
    <property type="evidence" value="ECO:0007669"/>
    <property type="project" value="TreeGrafter"/>
</dbReference>
<sequence length="365" mass="41009">MDWWRGLTGLMFFLILPSNIIGLWWVVGSPLTFDRNAICRRSKKLRGSSSQRDVCRKEPEIVEKVVEGTQIGLTECQYQLRYSKWNCTTAQNSVGKVLKQDTRETAFLNAMTSAGATYSVTQACSMGELVQCGCADRPRKKKKHATSENKNDNSEGTWEWGGCGDNIEFGYSKSKEFMDAQQKKRNDIRTLITLHNNEAGRTVVIRMNMFRECKCHGLSGSCTLQTCWRKMPSFRKVGNLLKEKFNGAAKVTGGNTGEDIIPEDSTVKLPTEADLVYSTDSPDYCRPNRKVGSLGTHGRRCNGSALDVGGCDILCCGRGATEYEFIRQEPCRCRFHWCCDVQCDTCRTTQVVHICNGYDTIPRKS</sequence>
<proteinExistence type="evidence at transcript level"/>
<keyword evidence="5" id="KW-0272">Extracellular matrix</keyword>
<dbReference type="Gene3D" id="3.30.2460.20">
    <property type="match status" value="1"/>
</dbReference>
<dbReference type="InterPro" id="IPR018161">
    <property type="entry name" value="Wnt_CS"/>
</dbReference>
<dbReference type="InterPro" id="IPR005817">
    <property type="entry name" value="Wnt"/>
</dbReference>
<dbReference type="GO" id="GO:0005109">
    <property type="term" value="F:frizzled binding"/>
    <property type="evidence" value="ECO:0007669"/>
    <property type="project" value="TreeGrafter"/>
</dbReference>
<evidence type="ECO:0000256" key="6">
    <source>
        <dbReference type="ARBA" id="ARBA00022687"/>
    </source>
</evidence>
<dbReference type="AlphaFoldDB" id="A0AA48P8U7"/>
<evidence type="ECO:0000313" key="12">
    <source>
        <dbReference type="EMBL" id="DBA11527.1"/>
    </source>
</evidence>
<keyword evidence="4" id="KW-0964">Secreted</keyword>
<keyword evidence="6 10" id="KW-0879">Wnt signaling pathway</keyword>
<dbReference type="PROSITE" id="PS00246">
    <property type="entry name" value="WNT1"/>
    <property type="match status" value="1"/>
</dbReference>
<dbReference type="FunFam" id="3.30.2460.20:FF:000001">
    <property type="entry name" value="Wnt homolog"/>
    <property type="match status" value="1"/>
</dbReference>
<dbReference type="GO" id="GO:0005615">
    <property type="term" value="C:extracellular space"/>
    <property type="evidence" value="ECO:0007669"/>
    <property type="project" value="TreeGrafter"/>
</dbReference>
<dbReference type="PRINTS" id="PR01349">
    <property type="entry name" value="WNTPROTEIN"/>
</dbReference>
<evidence type="ECO:0000256" key="5">
    <source>
        <dbReference type="ARBA" id="ARBA00022530"/>
    </source>
</evidence>